<dbReference type="SUPFAM" id="SSF48576">
    <property type="entry name" value="Terpenoid synthases"/>
    <property type="match status" value="1"/>
</dbReference>
<comment type="caution">
    <text evidence="3">The sequence shown here is derived from an EMBL/GenBank/DDBJ whole genome shotgun (WGS) entry which is preliminary data.</text>
</comment>
<keyword evidence="4" id="KW-1185">Reference proteome</keyword>
<name>A0A8H6XIP0_9AGAR</name>
<dbReference type="GO" id="GO:0016838">
    <property type="term" value="F:carbon-oxygen lyase activity, acting on phosphates"/>
    <property type="evidence" value="ECO:0007669"/>
    <property type="project" value="InterPro"/>
</dbReference>
<protein>
    <submittedName>
        <fullName evidence="3">Terpene synthase</fullName>
    </submittedName>
</protein>
<reference evidence="3" key="1">
    <citation type="submission" date="2020-05" db="EMBL/GenBank/DDBJ databases">
        <title>Mycena genomes resolve the evolution of fungal bioluminescence.</title>
        <authorList>
            <person name="Tsai I.J."/>
        </authorList>
    </citation>
    <scope>NUCLEOTIDE SEQUENCE</scope>
    <source>
        <strain evidence="3">CCC161011</strain>
    </source>
</reference>
<comment type="similarity">
    <text evidence="1">Belongs to the trichodiene synthase family.</text>
</comment>
<dbReference type="SFLD" id="SFLDG01021">
    <property type="entry name" value="Trichodiene_Synthase_Like"/>
    <property type="match status" value="1"/>
</dbReference>
<proteinExistence type="inferred from homology"/>
<evidence type="ECO:0000256" key="2">
    <source>
        <dbReference type="ARBA" id="ARBA00023239"/>
    </source>
</evidence>
<keyword evidence="2" id="KW-0456">Lyase</keyword>
<sequence length="309" mass="34768">MQNDDAIDLRTIIGSLLDLIAYTPSNNPQIVKNSTEALEKAVDKEVQSWNVDDGHNGALFSTISKKAVTLIQFWYSHLSFEAKLAFSLYAWFFFYIDDGAGNLSHQDYQRLLLLGCPQRDPALAHYHEVLGGLYEYWDPVCANAMACAAFEFVSGTVLENRPDVTAMDIRPSAAGWPKYLRAKSGLGPAAACAVFPKQTHPDITSYIQVLPDIDEFSCLANDILSFYKEELEGETTNYVQVRSKTTLKHPKRVLVEMVREVADLHERIEATLEKQPEALAAWRAFENGFIAFHLLMKRYRLSELGFGCS</sequence>
<dbReference type="Proteomes" id="UP000620124">
    <property type="component" value="Unassembled WGS sequence"/>
</dbReference>
<dbReference type="Pfam" id="PF06330">
    <property type="entry name" value="TRI5"/>
    <property type="match status" value="1"/>
</dbReference>
<dbReference type="OrthoDB" id="2998174at2759"/>
<evidence type="ECO:0000313" key="4">
    <source>
        <dbReference type="Proteomes" id="UP000620124"/>
    </source>
</evidence>
<dbReference type="SFLD" id="SFLDS00005">
    <property type="entry name" value="Isoprenoid_Synthase_Type_I"/>
    <property type="match status" value="1"/>
</dbReference>
<accession>A0A8H6XIP0</accession>
<dbReference type="InterPro" id="IPR024652">
    <property type="entry name" value="Trichodiene_synth"/>
</dbReference>
<evidence type="ECO:0000256" key="1">
    <source>
        <dbReference type="ARBA" id="ARBA00007946"/>
    </source>
</evidence>
<gene>
    <name evidence="3" type="ORF">MVEN_01812000</name>
</gene>
<evidence type="ECO:0000313" key="3">
    <source>
        <dbReference type="EMBL" id="KAF7342240.1"/>
    </source>
</evidence>
<organism evidence="3 4">
    <name type="scientific">Mycena venus</name>
    <dbReference type="NCBI Taxonomy" id="2733690"/>
    <lineage>
        <taxon>Eukaryota</taxon>
        <taxon>Fungi</taxon>
        <taxon>Dikarya</taxon>
        <taxon>Basidiomycota</taxon>
        <taxon>Agaricomycotina</taxon>
        <taxon>Agaricomycetes</taxon>
        <taxon>Agaricomycetidae</taxon>
        <taxon>Agaricales</taxon>
        <taxon>Marasmiineae</taxon>
        <taxon>Mycenaceae</taxon>
        <taxon>Mycena</taxon>
    </lineage>
</organism>
<dbReference type="EMBL" id="JACAZI010000017">
    <property type="protein sequence ID" value="KAF7342240.1"/>
    <property type="molecule type" value="Genomic_DNA"/>
</dbReference>
<dbReference type="Gene3D" id="1.10.600.10">
    <property type="entry name" value="Farnesyl Diphosphate Synthase"/>
    <property type="match status" value="1"/>
</dbReference>
<dbReference type="AlphaFoldDB" id="A0A8H6XIP0"/>
<dbReference type="InterPro" id="IPR008949">
    <property type="entry name" value="Isoprenoid_synthase_dom_sf"/>
</dbReference>